<protein>
    <submittedName>
        <fullName evidence="1">Uncharacterized protein</fullName>
    </submittedName>
</protein>
<gene>
    <name evidence="1" type="ORF">JR316_009713</name>
</gene>
<dbReference type="AlphaFoldDB" id="A0A8H8CHI2"/>
<dbReference type="EMBL" id="JAFIQS010000010">
    <property type="protein sequence ID" value="KAG5165019.1"/>
    <property type="molecule type" value="Genomic_DNA"/>
</dbReference>
<comment type="caution">
    <text evidence="1">The sequence shown here is derived from an EMBL/GenBank/DDBJ whole genome shotgun (WGS) entry which is preliminary data.</text>
</comment>
<reference evidence="1" key="1">
    <citation type="submission" date="2021-02" db="EMBL/GenBank/DDBJ databases">
        <title>Psilocybe cubensis genome.</title>
        <authorList>
            <person name="Mckernan K.J."/>
            <person name="Crawford S."/>
            <person name="Trippe A."/>
            <person name="Kane L.T."/>
            <person name="Mclaughlin S."/>
        </authorList>
    </citation>
    <scope>NUCLEOTIDE SEQUENCE [LARGE SCALE GENOMIC DNA]</scope>
    <source>
        <strain evidence="1">MGC-MH-2018</strain>
    </source>
</reference>
<name>A0A8H8CHI2_PSICU</name>
<accession>A0A8H8CHI2</accession>
<sequence>MSPSVPSNDHSNSNPVVETAHGASVYPEGTYVAPYVNTSNYATLAHFRPHHHNDFGTTSDNVQWIRCKLSGCNQVLGIRESEFRAHLRESHKDIDLKTVKVSHIRCTWNQCGAMIKPKDLVVHIRGYHLAVVPKPLPGFF</sequence>
<organism evidence="1">
    <name type="scientific">Psilocybe cubensis</name>
    <name type="common">Psychedelic mushroom</name>
    <name type="synonym">Stropharia cubensis</name>
    <dbReference type="NCBI Taxonomy" id="181762"/>
    <lineage>
        <taxon>Eukaryota</taxon>
        <taxon>Fungi</taxon>
        <taxon>Dikarya</taxon>
        <taxon>Basidiomycota</taxon>
        <taxon>Agaricomycotina</taxon>
        <taxon>Agaricomycetes</taxon>
        <taxon>Agaricomycetidae</taxon>
        <taxon>Agaricales</taxon>
        <taxon>Agaricineae</taxon>
        <taxon>Strophariaceae</taxon>
        <taxon>Psilocybe</taxon>
    </lineage>
</organism>
<evidence type="ECO:0000313" key="1">
    <source>
        <dbReference type="EMBL" id="KAG5165019.1"/>
    </source>
</evidence>
<proteinExistence type="predicted"/>